<dbReference type="PANTHER" id="PTHR35804:SF1">
    <property type="entry name" value="LYSINE EXPORTER LYSO"/>
    <property type="match status" value="1"/>
</dbReference>
<feature type="transmembrane region" description="Helical" evidence="1">
    <location>
        <begin position="182"/>
        <end position="205"/>
    </location>
</feature>
<dbReference type="PANTHER" id="PTHR35804">
    <property type="entry name" value="LYSINE EXPORTER LYSO"/>
    <property type="match status" value="1"/>
</dbReference>
<feature type="transmembrane region" description="Helical" evidence="1">
    <location>
        <begin position="63"/>
        <end position="84"/>
    </location>
</feature>
<name>A0A1I7G872_9GAMM</name>
<dbReference type="OrthoDB" id="5451742at2"/>
<dbReference type="EMBL" id="FPBP01000002">
    <property type="protein sequence ID" value="SFU44613.1"/>
    <property type="molecule type" value="Genomic_DNA"/>
</dbReference>
<evidence type="ECO:0000256" key="1">
    <source>
        <dbReference type="SAM" id="Phobius"/>
    </source>
</evidence>
<keyword evidence="1" id="KW-0472">Membrane</keyword>
<reference evidence="3" key="1">
    <citation type="submission" date="2016-10" db="EMBL/GenBank/DDBJ databases">
        <authorList>
            <person name="Varghese N."/>
            <person name="Submissions S."/>
        </authorList>
    </citation>
    <scope>NUCLEOTIDE SEQUENCE [LARGE SCALE GENOMIC DNA]</scope>
    <source>
        <strain evidence="3">CGMCC 1.6981</strain>
    </source>
</reference>
<dbReference type="STRING" id="463301.SAMN04487955_102334"/>
<accession>A0A1I7G872</accession>
<feature type="transmembrane region" description="Helical" evidence="1">
    <location>
        <begin position="105"/>
        <end position="136"/>
    </location>
</feature>
<dbReference type="AlphaFoldDB" id="A0A1I7G872"/>
<dbReference type="RefSeq" id="WP_089793278.1">
    <property type="nucleotide sequence ID" value="NZ_FPBP01000002.1"/>
</dbReference>
<dbReference type="GO" id="GO:0015661">
    <property type="term" value="F:L-lysine efflux transmembrane transporter activity"/>
    <property type="evidence" value="ECO:0007669"/>
    <property type="project" value="InterPro"/>
</dbReference>
<keyword evidence="1" id="KW-1133">Transmembrane helix</keyword>
<dbReference type="InterPro" id="IPR005642">
    <property type="entry name" value="LysO"/>
</dbReference>
<gene>
    <name evidence="2" type="ORF">SAMN04487955_102334</name>
</gene>
<feature type="transmembrane region" description="Helical" evidence="1">
    <location>
        <begin position="290"/>
        <end position="312"/>
    </location>
</feature>
<feature type="transmembrane region" description="Helical" evidence="1">
    <location>
        <begin position="6"/>
        <end position="28"/>
    </location>
</feature>
<dbReference type="Proteomes" id="UP000198693">
    <property type="component" value="Unassembled WGS sequence"/>
</dbReference>
<dbReference type="Pfam" id="PF03956">
    <property type="entry name" value="Lys_export"/>
    <property type="match status" value="1"/>
</dbReference>
<feature type="transmembrane region" description="Helical" evidence="1">
    <location>
        <begin position="142"/>
        <end position="161"/>
    </location>
</feature>
<keyword evidence="3" id="KW-1185">Reference proteome</keyword>
<keyword evidence="1" id="KW-0812">Transmembrane</keyword>
<protein>
    <submittedName>
        <fullName evidence="2">Uncharacterized membrane protein YbjE, DUF340 family</fullName>
    </submittedName>
</protein>
<organism evidence="2 3">
    <name type="scientific">Halomonas korlensis</name>
    <dbReference type="NCBI Taxonomy" id="463301"/>
    <lineage>
        <taxon>Bacteria</taxon>
        <taxon>Pseudomonadati</taxon>
        <taxon>Pseudomonadota</taxon>
        <taxon>Gammaproteobacteria</taxon>
        <taxon>Oceanospirillales</taxon>
        <taxon>Halomonadaceae</taxon>
        <taxon>Halomonas</taxon>
    </lineage>
</organism>
<proteinExistence type="predicted"/>
<dbReference type="GO" id="GO:0005886">
    <property type="term" value="C:plasma membrane"/>
    <property type="evidence" value="ECO:0007669"/>
    <property type="project" value="TreeGrafter"/>
</dbReference>
<feature type="transmembrane region" description="Helical" evidence="1">
    <location>
        <begin position="217"/>
        <end position="241"/>
    </location>
</feature>
<sequence length="314" mass="32349">MLSGLLIVLLPLMLGYLVPVASPGLMALINRGVNASVYLILLLMGVSLAGLENLGTELARMGGQALILLTVISTLNLAGLWWLSRRLALRGGISRVVEGAPTSKLAAMAGSLSLVGVVVAGVLVGLGANALLAGYLSSADTLFTLADSLAEGILYTLLALIGCQLRNSGMPLRQILLNRHGLAIATMLAATSLVGGLLAAPWLGLAWNEGLAMAAGFGWYSLSGILIGDQLGPLLGGIAFFNDLARELIAFVLIPLVIHRHAALAIGYGGATSMDFTLPVIQQHGGVACVPVAVVSGFILSLLSPPLILLFLSF</sequence>
<feature type="transmembrane region" description="Helical" evidence="1">
    <location>
        <begin position="248"/>
        <end position="270"/>
    </location>
</feature>
<feature type="transmembrane region" description="Helical" evidence="1">
    <location>
        <begin position="35"/>
        <end position="51"/>
    </location>
</feature>
<evidence type="ECO:0000313" key="3">
    <source>
        <dbReference type="Proteomes" id="UP000198693"/>
    </source>
</evidence>
<evidence type="ECO:0000313" key="2">
    <source>
        <dbReference type="EMBL" id="SFU44613.1"/>
    </source>
</evidence>